<evidence type="ECO:0000313" key="2">
    <source>
        <dbReference type="Proteomes" id="UP001056384"/>
    </source>
</evidence>
<dbReference type="Proteomes" id="UP001056384">
    <property type="component" value="Chromosome 2"/>
</dbReference>
<dbReference type="EMBL" id="CP099419">
    <property type="protein sequence ID" value="USW48896.1"/>
    <property type="molecule type" value="Genomic_DNA"/>
</dbReference>
<sequence length="217" mass="24617">MRGGLEGVFWSDLKARRYLDRQLAPLKLNESVTIEVGKGRPWDIEYQARSYVRNHEAESMMFQEGNESFEDNLAAQKFSGYVNGRSVSADLESYKNHYCVTEILDGERDQFLIDTEDWTSHGVMINGSPRYGGFKFRGGRLSILTYVPSAEPNDDTREALAEDQQRMDSLQNDYPKAVSWSDDAPTLMLTYREHKRACDAQLLEDDGTEGIAGAQPI</sequence>
<evidence type="ECO:0000313" key="1">
    <source>
        <dbReference type="EMBL" id="USW48896.1"/>
    </source>
</evidence>
<organism evidence="1 2">
    <name type="scientific">Septoria linicola</name>
    <dbReference type="NCBI Taxonomy" id="215465"/>
    <lineage>
        <taxon>Eukaryota</taxon>
        <taxon>Fungi</taxon>
        <taxon>Dikarya</taxon>
        <taxon>Ascomycota</taxon>
        <taxon>Pezizomycotina</taxon>
        <taxon>Dothideomycetes</taxon>
        <taxon>Dothideomycetidae</taxon>
        <taxon>Mycosphaerellales</taxon>
        <taxon>Mycosphaerellaceae</taxon>
        <taxon>Septoria</taxon>
    </lineage>
</organism>
<dbReference type="AlphaFoldDB" id="A0A9Q9AQD2"/>
<accession>A0A9Q9AQD2</accession>
<reference evidence="1" key="1">
    <citation type="submission" date="2022-06" db="EMBL/GenBank/DDBJ databases">
        <title>Complete genome sequences of two strains of the flax pathogen Septoria linicola.</title>
        <authorList>
            <person name="Lapalu N."/>
            <person name="Simon A."/>
            <person name="Demenou B."/>
            <person name="Paumier D."/>
            <person name="Guillot M.-P."/>
            <person name="Gout L."/>
            <person name="Valade R."/>
        </authorList>
    </citation>
    <scope>NUCLEOTIDE SEQUENCE</scope>
    <source>
        <strain evidence="1">SE15195</strain>
    </source>
</reference>
<name>A0A9Q9AQD2_9PEZI</name>
<proteinExistence type="predicted"/>
<protein>
    <submittedName>
        <fullName evidence="1">Uncharacterized protein</fullName>
    </submittedName>
</protein>
<gene>
    <name evidence="1" type="ORF">Slin15195_G022150</name>
</gene>
<keyword evidence="2" id="KW-1185">Reference proteome</keyword>